<accession>A0ACA9NU54</accession>
<evidence type="ECO:0000313" key="2">
    <source>
        <dbReference type="Proteomes" id="UP000789860"/>
    </source>
</evidence>
<feature type="non-terminal residue" evidence="1">
    <location>
        <position position="1"/>
    </location>
</feature>
<organism evidence="1 2">
    <name type="scientific">Scutellospora calospora</name>
    <dbReference type="NCBI Taxonomy" id="85575"/>
    <lineage>
        <taxon>Eukaryota</taxon>
        <taxon>Fungi</taxon>
        <taxon>Fungi incertae sedis</taxon>
        <taxon>Mucoromycota</taxon>
        <taxon>Glomeromycotina</taxon>
        <taxon>Glomeromycetes</taxon>
        <taxon>Diversisporales</taxon>
        <taxon>Gigasporaceae</taxon>
        <taxon>Scutellospora</taxon>
    </lineage>
</organism>
<gene>
    <name evidence="1" type="ORF">SCALOS_LOCUS9599</name>
</gene>
<protein>
    <submittedName>
        <fullName evidence="1">4071_t:CDS:1</fullName>
    </submittedName>
</protein>
<sequence length="260" mass="31082">INELESTPKQPKRPIEDEEDIPTRNINKASEARSLIGNNIRQINYIISEYKKILNDDNKRFFNRVKTSNVRQMIKEAYKKSLDKRSLLNVFYNIWVLSKDDKFLLSKGFTKKKIQEGKKLSEDINEYLYANTKRLRSIKLPKLKKKSRYNLMETRPRIYLKSTQSFLMNLLGFPEEKIDNIKNIQVIIDQYKKSLNNPFDILENDINILQDTLTEYMLNYNSKDEKKKYLDKITRILLKNEIKPEDDDIIDIFNSFDFIY</sequence>
<reference evidence="1" key="1">
    <citation type="submission" date="2021-06" db="EMBL/GenBank/DDBJ databases">
        <authorList>
            <person name="Kallberg Y."/>
            <person name="Tangrot J."/>
            <person name="Rosling A."/>
        </authorList>
    </citation>
    <scope>NUCLEOTIDE SEQUENCE</scope>
    <source>
        <strain evidence="1">AU212A</strain>
    </source>
</reference>
<proteinExistence type="predicted"/>
<keyword evidence="2" id="KW-1185">Reference proteome</keyword>
<dbReference type="Proteomes" id="UP000789860">
    <property type="component" value="Unassembled WGS sequence"/>
</dbReference>
<name>A0ACA9NU54_9GLOM</name>
<dbReference type="EMBL" id="CAJVPM010030700">
    <property type="protein sequence ID" value="CAG8677416.1"/>
    <property type="molecule type" value="Genomic_DNA"/>
</dbReference>
<evidence type="ECO:0000313" key="1">
    <source>
        <dbReference type="EMBL" id="CAG8677416.1"/>
    </source>
</evidence>
<comment type="caution">
    <text evidence="1">The sequence shown here is derived from an EMBL/GenBank/DDBJ whole genome shotgun (WGS) entry which is preliminary data.</text>
</comment>